<dbReference type="Pfam" id="PF03845">
    <property type="entry name" value="Spore_permease"/>
    <property type="match status" value="1"/>
</dbReference>
<dbReference type="GO" id="GO:0016020">
    <property type="term" value="C:membrane"/>
    <property type="evidence" value="ECO:0007669"/>
    <property type="project" value="UniProtKB-SubCell"/>
</dbReference>
<accession>A0A6I4VU39</accession>
<dbReference type="PANTHER" id="PTHR34975">
    <property type="entry name" value="SPORE GERMINATION PROTEIN A2"/>
    <property type="match status" value="1"/>
</dbReference>
<gene>
    <name evidence="9" type="ORF">GSM42_06245</name>
</gene>
<evidence type="ECO:0000313" key="10">
    <source>
        <dbReference type="Proteomes" id="UP000430692"/>
    </source>
</evidence>
<evidence type="ECO:0000256" key="8">
    <source>
        <dbReference type="SAM" id="Phobius"/>
    </source>
</evidence>
<feature type="transmembrane region" description="Helical" evidence="8">
    <location>
        <begin position="150"/>
        <end position="167"/>
    </location>
</feature>
<feature type="transmembrane region" description="Helical" evidence="8">
    <location>
        <begin position="12"/>
        <end position="34"/>
    </location>
</feature>
<evidence type="ECO:0000256" key="3">
    <source>
        <dbReference type="ARBA" id="ARBA00022448"/>
    </source>
</evidence>
<name>A0A6I4VU39_9BACL</name>
<proteinExistence type="inferred from homology"/>
<feature type="transmembrane region" description="Helical" evidence="8">
    <location>
        <begin position="187"/>
        <end position="205"/>
    </location>
</feature>
<dbReference type="NCBIfam" id="TIGR00912">
    <property type="entry name" value="2A0309"/>
    <property type="match status" value="1"/>
</dbReference>
<feature type="transmembrane region" description="Helical" evidence="8">
    <location>
        <begin position="40"/>
        <end position="61"/>
    </location>
</feature>
<dbReference type="RefSeq" id="WP_160800806.1">
    <property type="nucleotide sequence ID" value="NZ_WUUL01000003.1"/>
</dbReference>
<evidence type="ECO:0000256" key="7">
    <source>
        <dbReference type="ARBA" id="ARBA00023136"/>
    </source>
</evidence>
<keyword evidence="7 8" id="KW-0472">Membrane</keyword>
<evidence type="ECO:0000256" key="2">
    <source>
        <dbReference type="ARBA" id="ARBA00007998"/>
    </source>
</evidence>
<dbReference type="EMBL" id="WUUL01000003">
    <property type="protein sequence ID" value="MXQ53336.1"/>
    <property type="molecule type" value="Genomic_DNA"/>
</dbReference>
<evidence type="ECO:0000313" key="9">
    <source>
        <dbReference type="EMBL" id="MXQ53336.1"/>
    </source>
</evidence>
<feature type="transmembrane region" description="Helical" evidence="8">
    <location>
        <begin position="217"/>
        <end position="240"/>
    </location>
</feature>
<feature type="transmembrane region" description="Helical" evidence="8">
    <location>
        <begin position="81"/>
        <end position="101"/>
    </location>
</feature>
<reference evidence="9 10" key="1">
    <citation type="submission" date="2019-12" db="EMBL/GenBank/DDBJ databases">
        <title>Whole-genome analyses of novel actinobacteria.</title>
        <authorList>
            <person name="Sahin N."/>
            <person name="Saygin H."/>
        </authorList>
    </citation>
    <scope>NUCLEOTIDE SEQUENCE [LARGE SCALE GENOMIC DNA]</scope>
    <source>
        <strain evidence="9 10">KC615</strain>
    </source>
</reference>
<keyword evidence="4" id="KW-0309">Germination</keyword>
<feature type="transmembrane region" description="Helical" evidence="8">
    <location>
        <begin position="336"/>
        <end position="357"/>
    </location>
</feature>
<dbReference type="InterPro" id="IPR004761">
    <property type="entry name" value="Spore_GerAB"/>
</dbReference>
<keyword evidence="6 8" id="KW-1133">Transmembrane helix</keyword>
<dbReference type="Gene3D" id="1.20.1740.10">
    <property type="entry name" value="Amino acid/polyamine transporter I"/>
    <property type="match status" value="1"/>
</dbReference>
<sequence length="372" mass="41844">MAKKEKIESTQFRKLISLYIIGTSILLIPSILASEAKQDAWFSAIIGMSAGLLLVWLYHTLGSFFPGKTLVECNKEIFGKWLGTLLSFLMFMFSLILTTLVLRNLGDFLTSSMFPETPISAIHIVYLCIVAIGARYGISNIARTSDLFSPWIFSLFFIFVLLLIPKFEWKHIQPILAKGVTPVLHSSIPYIGFPFLELVLLLMIFPCVENPKKAGKAFFTGTLIGAFVLFTITLISIFVLGAESTASNIYASFELAKKIEIGEFIQRVEVIIALIWFITIFFKLIICFYITVFCLSQTLNLSDYRPLTLPMAMLLLPLSIIISPNISYLISFDTTVWPLYALTFGLVLPLILLGVAFMKKKFFSKNRPSQAE</sequence>
<comment type="similarity">
    <text evidence="2">Belongs to the amino acid-polyamine-organocation (APC) superfamily. Spore germination protein (SGP) (TC 2.A.3.9) family.</text>
</comment>
<comment type="caution">
    <text evidence="9">The sequence shown here is derived from an EMBL/GenBank/DDBJ whole genome shotgun (WGS) entry which is preliminary data.</text>
</comment>
<evidence type="ECO:0000256" key="1">
    <source>
        <dbReference type="ARBA" id="ARBA00004141"/>
    </source>
</evidence>
<comment type="subcellular location">
    <subcellularLocation>
        <location evidence="1">Membrane</location>
        <topology evidence="1">Multi-pass membrane protein</topology>
    </subcellularLocation>
</comment>
<organism evidence="9 10">
    <name type="scientific">Shimazuella alba</name>
    <dbReference type="NCBI Taxonomy" id="2690964"/>
    <lineage>
        <taxon>Bacteria</taxon>
        <taxon>Bacillati</taxon>
        <taxon>Bacillota</taxon>
        <taxon>Bacilli</taxon>
        <taxon>Bacillales</taxon>
        <taxon>Thermoactinomycetaceae</taxon>
        <taxon>Shimazuella</taxon>
    </lineage>
</organism>
<feature type="transmembrane region" description="Helical" evidence="8">
    <location>
        <begin position="270"/>
        <end position="295"/>
    </location>
</feature>
<keyword evidence="10" id="KW-1185">Reference proteome</keyword>
<feature type="transmembrane region" description="Helical" evidence="8">
    <location>
        <begin position="121"/>
        <end position="138"/>
    </location>
</feature>
<evidence type="ECO:0000256" key="5">
    <source>
        <dbReference type="ARBA" id="ARBA00022692"/>
    </source>
</evidence>
<protein>
    <submittedName>
        <fullName evidence="9">Endospore germination permease</fullName>
    </submittedName>
</protein>
<dbReference type="GO" id="GO:0009847">
    <property type="term" value="P:spore germination"/>
    <property type="evidence" value="ECO:0007669"/>
    <property type="project" value="InterPro"/>
</dbReference>
<dbReference type="Proteomes" id="UP000430692">
    <property type="component" value="Unassembled WGS sequence"/>
</dbReference>
<keyword evidence="3" id="KW-0813">Transport</keyword>
<dbReference type="PANTHER" id="PTHR34975:SF2">
    <property type="entry name" value="SPORE GERMINATION PROTEIN A2"/>
    <property type="match status" value="1"/>
</dbReference>
<dbReference type="AlphaFoldDB" id="A0A6I4VU39"/>
<evidence type="ECO:0000256" key="4">
    <source>
        <dbReference type="ARBA" id="ARBA00022544"/>
    </source>
</evidence>
<evidence type="ECO:0000256" key="6">
    <source>
        <dbReference type="ARBA" id="ARBA00022989"/>
    </source>
</evidence>
<feature type="transmembrane region" description="Helical" evidence="8">
    <location>
        <begin position="307"/>
        <end position="330"/>
    </location>
</feature>
<keyword evidence="5 8" id="KW-0812">Transmembrane</keyword>